<dbReference type="GO" id="GO:0005634">
    <property type="term" value="C:nucleus"/>
    <property type="evidence" value="ECO:0007669"/>
    <property type="project" value="TreeGrafter"/>
</dbReference>
<keyword evidence="2" id="KW-1185">Reference proteome</keyword>
<dbReference type="GO" id="GO:0031624">
    <property type="term" value="F:ubiquitin conjugating enzyme binding"/>
    <property type="evidence" value="ECO:0007669"/>
    <property type="project" value="TreeGrafter"/>
</dbReference>
<dbReference type="GO" id="GO:0030332">
    <property type="term" value="F:cyclin binding"/>
    <property type="evidence" value="ECO:0007669"/>
    <property type="project" value="TreeGrafter"/>
</dbReference>
<dbReference type="GO" id="GO:0051865">
    <property type="term" value="P:protein autoubiquitination"/>
    <property type="evidence" value="ECO:0007669"/>
    <property type="project" value="TreeGrafter"/>
</dbReference>
<dbReference type="GO" id="GO:0061630">
    <property type="term" value="F:ubiquitin protein ligase activity"/>
    <property type="evidence" value="ECO:0007669"/>
    <property type="project" value="TreeGrafter"/>
</dbReference>
<dbReference type="Pfam" id="PF09814">
    <property type="entry name" value="HECT_2"/>
    <property type="match status" value="2"/>
</dbReference>
<evidence type="ECO:0000313" key="2">
    <source>
        <dbReference type="Proteomes" id="UP000030687"/>
    </source>
</evidence>
<organism evidence="1 2">
    <name type="scientific">Citrus clementina</name>
    <name type="common">Clementine</name>
    <name type="synonym">Citrus deliciosa x Citrus sinensis</name>
    <dbReference type="NCBI Taxonomy" id="85681"/>
    <lineage>
        <taxon>Eukaryota</taxon>
        <taxon>Viridiplantae</taxon>
        <taxon>Streptophyta</taxon>
        <taxon>Embryophyta</taxon>
        <taxon>Tracheophyta</taxon>
        <taxon>Spermatophyta</taxon>
        <taxon>Magnoliopsida</taxon>
        <taxon>eudicotyledons</taxon>
        <taxon>Gunneridae</taxon>
        <taxon>Pentapetalae</taxon>
        <taxon>rosids</taxon>
        <taxon>malvids</taxon>
        <taxon>Sapindales</taxon>
        <taxon>Rutaceae</taxon>
        <taxon>Aurantioideae</taxon>
        <taxon>Citrus</taxon>
    </lineage>
</organism>
<dbReference type="OrthoDB" id="781818at2759"/>
<dbReference type="GO" id="GO:0043161">
    <property type="term" value="P:proteasome-mediated ubiquitin-dependent protein catabolic process"/>
    <property type="evidence" value="ECO:0007669"/>
    <property type="project" value="TreeGrafter"/>
</dbReference>
<dbReference type="InterPro" id="IPR019193">
    <property type="entry name" value="UBQ-conj_enz_E2-bd_prot"/>
</dbReference>
<dbReference type="PANTHER" id="PTHR31531:SF2">
    <property type="entry name" value="E3 UBIQUITIN-PROTEIN LIGASE E3D"/>
    <property type="match status" value="1"/>
</dbReference>
<dbReference type="GO" id="GO:0006513">
    <property type="term" value="P:protein monoubiquitination"/>
    <property type="evidence" value="ECO:0007669"/>
    <property type="project" value="TreeGrafter"/>
</dbReference>
<dbReference type="STRING" id="85681.V4SJ39"/>
<sequence length="577" mass="64268">MAIKNPRKWRFTWEAQSHSPTLKLFVFDSHTHTNTSNQCQNLEVNLNLPKHHVSITWVQQQDLQNQISLLVPIPKVLIDSESPASYRALADHIEVKLVLLLPVDHPIVASSDSVLRLTQIADSHLSTPLLMDSDIKKLSLKKEGVHFYCRNCSTKLTKTPIRNFVEMPSVNWQEAADNWFGACCCSFGGISEKLVTRYANCYTCVTSMCLLNCTTVTLFKDDLVGCNFPERVGGGKCQAGLASTVEDVTCGSALDPGIIYRKTAGCDDQNELVHDFSGKLSFMGPKDENFIVTQQFDVNEKETSGDSLFCTLPVSGSSENVASAPGCCVHATQEIQDHVGEGCKPTLSESSSLYQKTERNTADQRSFRNGFLGNIFMARSYNLSKDIEWIEFLCPCCLTFLGAYPSSTSDAPIDGGVRLFKCYISTCLPISGSDDKFRKYTLERMFTNQLLESAKDELSFRTLVRDLKTKSPMLQIVLLNPNAWCCTGYCSGMDSTTGPILKLDLQPIIKVLFSDCGSNSESQSRILDDWQTKNLADDVFMLKRPIEELIKLLVSAKDTLPPSYTSIEDFHLSCLQR</sequence>
<dbReference type="AlphaFoldDB" id="V4SJ39"/>
<dbReference type="eggNOG" id="ENOG502QQX9">
    <property type="taxonomic scope" value="Eukaryota"/>
</dbReference>
<reference evidence="1 2" key="1">
    <citation type="submission" date="2013-10" db="EMBL/GenBank/DDBJ databases">
        <authorList>
            <consortium name="International Citrus Genome Consortium"/>
            <person name="Jenkins J."/>
            <person name="Schmutz J."/>
            <person name="Prochnik S."/>
            <person name="Rokhsar D."/>
            <person name="Gmitter F."/>
            <person name="Ollitrault P."/>
            <person name="Machado M."/>
            <person name="Talon M."/>
            <person name="Wincker P."/>
            <person name="Jaillon O."/>
            <person name="Morgante M."/>
        </authorList>
    </citation>
    <scope>NUCLEOTIDE SEQUENCE</scope>
    <source>
        <strain evidence="2">cv. Clemenules</strain>
    </source>
</reference>
<dbReference type="PANTHER" id="PTHR31531">
    <property type="entry name" value="E3 UBIQUITIN-PROTEIN LIGASE E3D FAMILY MEMBER"/>
    <property type="match status" value="1"/>
</dbReference>
<dbReference type="Proteomes" id="UP000030687">
    <property type="component" value="Unassembled WGS sequence"/>
</dbReference>
<dbReference type="OMA" id="FGNCCCS"/>
<accession>V4SJ39</accession>
<dbReference type="FunCoup" id="V4SJ39">
    <property type="interactions" value="1477"/>
</dbReference>
<proteinExistence type="predicted"/>
<dbReference type="GO" id="GO:0000209">
    <property type="term" value="P:protein polyubiquitination"/>
    <property type="evidence" value="ECO:0007669"/>
    <property type="project" value="TreeGrafter"/>
</dbReference>
<dbReference type="GO" id="GO:0000151">
    <property type="term" value="C:ubiquitin ligase complex"/>
    <property type="evidence" value="ECO:0007669"/>
    <property type="project" value="TreeGrafter"/>
</dbReference>
<gene>
    <name evidence="1" type="ORF">CICLE_v10025250mg</name>
</gene>
<dbReference type="InParanoid" id="V4SJ39"/>
<dbReference type="Gramene" id="ESR38855">
    <property type="protein sequence ID" value="ESR38855"/>
    <property type="gene ID" value="CICLE_v10025250mg"/>
</dbReference>
<evidence type="ECO:0000313" key="1">
    <source>
        <dbReference type="EMBL" id="ESR38855.1"/>
    </source>
</evidence>
<evidence type="ECO:0008006" key="3">
    <source>
        <dbReference type="Google" id="ProtNLM"/>
    </source>
</evidence>
<dbReference type="GO" id="GO:0005829">
    <property type="term" value="C:cytosol"/>
    <property type="evidence" value="ECO:0007669"/>
    <property type="project" value="TreeGrafter"/>
</dbReference>
<dbReference type="EMBL" id="KI536925">
    <property type="protein sequence ID" value="ESR38855.1"/>
    <property type="molecule type" value="Genomic_DNA"/>
</dbReference>
<name>V4SJ39_CITCL</name>
<protein>
    <recommendedName>
        <fullName evidence="3">Ubiquitin-conjugating enzyme E2C-binding protein</fullName>
    </recommendedName>
</protein>